<protein>
    <submittedName>
        <fullName evidence="1">Uncharacterized protein</fullName>
    </submittedName>
</protein>
<accession>A0A1F4SSB0</accession>
<evidence type="ECO:0000313" key="1">
    <source>
        <dbReference type="EMBL" id="OGC22553.1"/>
    </source>
</evidence>
<dbReference type="EMBL" id="MEUB01000027">
    <property type="protein sequence ID" value="OGC22553.1"/>
    <property type="molecule type" value="Genomic_DNA"/>
</dbReference>
<gene>
    <name evidence="1" type="ORF">A2310_07280</name>
</gene>
<reference evidence="1 2" key="1">
    <citation type="journal article" date="2016" name="Nat. Commun.">
        <title>Thousands of microbial genomes shed light on interconnected biogeochemical processes in an aquifer system.</title>
        <authorList>
            <person name="Anantharaman K."/>
            <person name="Brown C.T."/>
            <person name="Hug L.A."/>
            <person name="Sharon I."/>
            <person name="Castelle C.J."/>
            <person name="Probst A.J."/>
            <person name="Thomas B.C."/>
            <person name="Singh A."/>
            <person name="Wilkins M.J."/>
            <person name="Karaoz U."/>
            <person name="Brodie E.L."/>
            <person name="Williams K.H."/>
            <person name="Hubbard S.S."/>
            <person name="Banfield J.F."/>
        </authorList>
    </citation>
    <scope>NUCLEOTIDE SEQUENCE [LARGE SCALE GENOMIC DNA]</scope>
</reference>
<sequence>MLNPSRHKTFLLMTGCIAPGGTPFVKITSPKERLQQYIYSIICWMVNTNIKNIIFCENSNFKYDYDFLHDLAQYLNKTLEILVFDGNKGSFVRGKGYGEGEIIKYALDNSKIITQDVSIYKITGRLFIRNFNLIFQKHESVKNIFNKLCHNIKDQVDTRFFKFSMDFYKKYLFNLYMDVDDFNGKSLENLFYNSLKDLDMPNFLIYPDIIGVSATTRAPYELSKKSLFFRNILSKFNFYKV</sequence>
<dbReference type="STRING" id="1802579.A2310_07280"/>
<name>A0A1F4SSB0_UNCSA</name>
<comment type="caution">
    <text evidence="1">The sequence shown here is derived from an EMBL/GenBank/DDBJ whole genome shotgun (WGS) entry which is preliminary data.</text>
</comment>
<dbReference type="Proteomes" id="UP000178417">
    <property type="component" value="Unassembled WGS sequence"/>
</dbReference>
<proteinExistence type="predicted"/>
<evidence type="ECO:0000313" key="2">
    <source>
        <dbReference type="Proteomes" id="UP000178417"/>
    </source>
</evidence>
<organism evidence="1 2">
    <name type="scientific">candidate division WOR-1 bacterium RIFOXYB2_FULL_37_13</name>
    <dbReference type="NCBI Taxonomy" id="1802579"/>
    <lineage>
        <taxon>Bacteria</taxon>
        <taxon>Bacillati</taxon>
        <taxon>Saganbacteria</taxon>
    </lineage>
</organism>
<dbReference type="AlphaFoldDB" id="A0A1F4SSB0"/>